<dbReference type="PANTHER" id="PTHR21581">
    <property type="entry name" value="D-ALANYL-D-ALANINE CARBOXYPEPTIDASE"/>
    <property type="match status" value="1"/>
</dbReference>
<name>A0A969PRW9_9BACI</name>
<feature type="active site" description="Acyl-ester intermediate" evidence="13">
    <location>
        <position position="61"/>
    </location>
</feature>
<dbReference type="Pfam" id="PF00768">
    <property type="entry name" value="Peptidase_S11"/>
    <property type="match status" value="1"/>
</dbReference>
<dbReference type="Proteomes" id="UP000752012">
    <property type="component" value="Unassembled WGS sequence"/>
</dbReference>
<protein>
    <recommendedName>
        <fullName evidence="4">serine-type D-Ala-D-Ala carboxypeptidase</fullName>
        <ecNumber evidence="4">3.4.16.4</ecNumber>
    </recommendedName>
</protein>
<evidence type="ECO:0000256" key="9">
    <source>
        <dbReference type="ARBA" id="ARBA00022960"/>
    </source>
</evidence>
<keyword evidence="9" id="KW-0133">Cell shape</keyword>
<feature type="domain" description="Peptidase S11 D-Ala-D-Ala carboxypeptidase A C-terminal" evidence="17">
    <location>
        <begin position="331"/>
        <end position="442"/>
    </location>
</feature>
<feature type="binding site" evidence="14">
    <location>
        <position position="281"/>
    </location>
    <ligand>
        <name>substrate</name>
    </ligand>
</feature>
<dbReference type="InterPro" id="IPR015956">
    <property type="entry name" value="Peniciliin-bd_prot_C_sf"/>
</dbReference>
<dbReference type="SMART" id="SM00936">
    <property type="entry name" value="PBP5_C"/>
    <property type="match status" value="1"/>
</dbReference>
<gene>
    <name evidence="18" type="ORF">HCN83_17125</name>
</gene>
<evidence type="ECO:0000256" key="1">
    <source>
        <dbReference type="ARBA" id="ARBA00003217"/>
    </source>
</evidence>
<feature type="active site" evidence="13">
    <location>
        <position position="125"/>
    </location>
</feature>
<sequence>MGRKLQAAAAGTLLTAAGVFAGAVPAMASYEPSVDTVILVDGETGQILFEQNADNPLPPASMTKMMSEYLILEAVNNGDISWDDEVEVSEFLNQLSHNRGLSNVPMRVDETYSVQELYESVAIYSANAATMALTEHISGSEGDFVELMNERGVDLGMGETLREAGSEYGMDNLEEIASEEVGDFQFVNSTGLPNSLLEGNHPEGTGSEDDNFMSAQATATLAYHLVNDYPEVLDTASIPTMTFREGTEDEVFMENWNWMLDGTRNPDTGEDVTYEPIDGLKTGHTNAAGFTFTGTAEQDGQRFISVVMGAESETERFTETKAVMEWAFEAFSEEEIYPENMTVDGYENLPVVKGEEENVALATNAAFSEMVEEGDEENYSYTVELDESLLNEDGEIEAPVEAGTTVGRMIVEYEGDREIAYLPGEGENGGEIEIVTTESVERAGWMALTMHNVGSFFSGVWSNVSNSVRGWF</sequence>
<accession>A0A969PRW9</accession>
<dbReference type="InterPro" id="IPR012338">
    <property type="entry name" value="Beta-lactam/transpept-like"/>
</dbReference>
<dbReference type="PANTHER" id="PTHR21581:SF11">
    <property type="entry name" value="D-ALANYL-D-ALANINE CARBOXYPEPTIDASE DACA"/>
    <property type="match status" value="1"/>
</dbReference>
<proteinExistence type="inferred from homology"/>
<reference evidence="18 19" key="1">
    <citation type="submission" date="2020-03" db="EMBL/GenBank/DDBJ databases">
        <title>Assessment of the enzymatic potential of alkaline-tolerant lipase obtained from Bacillus luteus H11 (technogenic soil) for the bioremediation of saline soils contaminated with petroleum substances.</title>
        <authorList>
            <person name="Kalwasinska A."/>
        </authorList>
    </citation>
    <scope>NUCLEOTIDE SEQUENCE [LARGE SCALE GENOMIC DNA]</scope>
    <source>
        <strain evidence="18 19">H11</strain>
    </source>
</reference>
<keyword evidence="10" id="KW-0573">Peptidoglycan synthesis</keyword>
<comment type="similarity">
    <text evidence="3 15">Belongs to the peptidase S11 family.</text>
</comment>
<comment type="function">
    <text evidence="1">Removes C-terminal D-alanyl residues from sugar-peptide cell wall precursors.</text>
</comment>
<evidence type="ECO:0000313" key="18">
    <source>
        <dbReference type="EMBL" id="NJP39296.1"/>
    </source>
</evidence>
<dbReference type="SUPFAM" id="SSF69189">
    <property type="entry name" value="Penicillin-binding protein associated domain"/>
    <property type="match status" value="1"/>
</dbReference>
<evidence type="ECO:0000256" key="8">
    <source>
        <dbReference type="ARBA" id="ARBA00022801"/>
    </source>
</evidence>
<evidence type="ECO:0000256" key="12">
    <source>
        <dbReference type="ARBA" id="ARBA00034000"/>
    </source>
</evidence>
<keyword evidence="11" id="KW-0961">Cell wall biogenesis/degradation</keyword>
<dbReference type="InterPro" id="IPR037167">
    <property type="entry name" value="Peptidase_S11_C_sf"/>
</dbReference>
<evidence type="ECO:0000256" key="6">
    <source>
        <dbReference type="ARBA" id="ARBA00022670"/>
    </source>
</evidence>
<keyword evidence="8" id="KW-0378">Hydrolase</keyword>
<evidence type="ECO:0000256" key="13">
    <source>
        <dbReference type="PIRSR" id="PIRSR618044-1"/>
    </source>
</evidence>
<evidence type="ECO:0000256" key="3">
    <source>
        <dbReference type="ARBA" id="ARBA00007164"/>
    </source>
</evidence>
<dbReference type="GO" id="GO:0008360">
    <property type="term" value="P:regulation of cell shape"/>
    <property type="evidence" value="ECO:0007669"/>
    <property type="project" value="UniProtKB-KW"/>
</dbReference>
<keyword evidence="19" id="KW-1185">Reference proteome</keyword>
<dbReference type="Pfam" id="PF07943">
    <property type="entry name" value="PBP5_C"/>
    <property type="match status" value="1"/>
</dbReference>
<dbReference type="RefSeq" id="WP_168009566.1">
    <property type="nucleotide sequence ID" value="NZ_JAATHJ010000046.1"/>
</dbReference>
<feature type="chain" id="PRO_5037098934" description="serine-type D-Ala-D-Ala carboxypeptidase" evidence="16">
    <location>
        <begin position="29"/>
        <end position="472"/>
    </location>
</feature>
<evidence type="ECO:0000256" key="10">
    <source>
        <dbReference type="ARBA" id="ARBA00022984"/>
    </source>
</evidence>
<organism evidence="18 19">
    <name type="scientific">Alkalicoccus luteus</name>
    <dbReference type="NCBI Taxonomy" id="1237094"/>
    <lineage>
        <taxon>Bacteria</taxon>
        <taxon>Bacillati</taxon>
        <taxon>Bacillota</taxon>
        <taxon>Bacilli</taxon>
        <taxon>Bacillales</taxon>
        <taxon>Bacillaceae</taxon>
        <taxon>Alkalicoccus</taxon>
    </lineage>
</organism>
<evidence type="ECO:0000256" key="16">
    <source>
        <dbReference type="SAM" id="SignalP"/>
    </source>
</evidence>
<evidence type="ECO:0000256" key="5">
    <source>
        <dbReference type="ARBA" id="ARBA00022645"/>
    </source>
</evidence>
<dbReference type="GO" id="GO:0006508">
    <property type="term" value="P:proteolysis"/>
    <property type="evidence" value="ECO:0007669"/>
    <property type="project" value="UniProtKB-KW"/>
</dbReference>
<dbReference type="InterPro" id="IPR018044">
    <property type="entry name" value="Peptidase_S11"/>
</dbReference>
<evidence type="ECO:0000256" key="7">
    <source>
        <dbReference type="ARBA" id="ARBA00022729"/>
    </source>
</evidence>
<evidence type="ECO:0000256" key="14">
    <source>
        <dbReference type="PIRSR" id="PIRSR618044-2"/>
    </source>
</evidence>
<evidence type="ECO:0000259" key="17">
    <source>
        <dbReference type="SMART" id="SM00936"/>
    </source>
</evidence>
<keyword evidence="7 16" id="KW-0732">Signal</keyword>
<evidence type="ECO:0000256" key="2">
    <source>
        <dbReference type="ARBA" id="ARBA00004752"/>
    </source>
</evidence>
<comment type="pathway">
    <text evidence="2">Cell wall biogenesis; peptidoglycan biosynthesis.</text>
</comment>
<dbReference type="Gene3D" id="2.60.410.10">
    <property type="entry name" value="D-Ala-D-Ala carboxypeptidase, C-terminal domain"/>
    <property type="match status" value="1"/>
</dbReference>
<dbReference type="InterPro" id="IPR001967">
    <property type="entry name" value="Peptidase_S11_N"/>
</dbReference>
<dbReference type="GO" id="GO:0009002">
    <property type="term" value="F:serine-type D-Ala-D-Ala carboxypeptidase activity"/>
    <property type="evidence" value="ECO:0007669"/>
    <property type="project" value="UniProtKB-EC"/>
</dbReference>
<evidence type="ECO:0000256" key="15">
    <source>
        <dbReference type="RuleBase" id="RU004016"/>
    </source>
</evidence>
<feature type="active site" description="Acyl-ester intermediate" evidence="13">
    <location>
        <position position="64"/>
    </location>
</feature>
<comment type="caution">
    <text evidence="18">The sequence shown here is derived from an EMBL/GenBank/DDBJ whole genome shotgun (WGS) entry which is preliminary data.</text>
</comment>
<dbReference type="EMBL" id="JAATHJ010000046">
    <property type="protein sequence ID" value="NJP39296.1"/>
    <property type="molecule type" value="Genomic_DNA"/>
</dbReference>
<evidence type="ECO:0000256" key="11">
    <source>
        <dbReference type="ARBA" id="ARBA00023316"/>
    </source>
</evidence>
<dbReference type="InterPro" id="IPR012907">
    <property type="entry name" value="Peptidase_S11_C"/>
</dbReference>
<evidence type="ECO:0000313" key="19">
    <source>
        <dbReference type="Proteomes" id="UP000752012"/>
    </source>
</evidence>
<dbReference type="AlphaFoldDB" id="A0A969PRW9"/>
<dbReference type="PRINTS" id="PR00725">
    <property type="entry name" value="DADACBPTASE1"/>
</dbReference>
<keyword evidence="6" id="KW-0645">Protease</keyword>
<dbReference type="Gene3D" id="3.40.710.10">
    <property type="entry name" value="DD-peptidase/beta-lactamase superfamily"/>
    <property type="match status" value="1"/>
</dbReference>
<keyword evidence="5 18" id="KW-0121">Carboxypeptidase</keyword>
<dbReference type="EC" id="3.4.16.4" evidence="4"/>
<feature type="signal peptide" evidence="16">
    <location>
        <begin position="1"/>
        <end position="28"/>
    </location>
</feature>
<evidence type="ECO:0000256" key="4">
    <source>
        <dbReference type="ARBA" id="ARBA00012448"/>
    </source>
</evidence>
<dbReference type="GO" id="GO:0071555">
    <property type="term" value="P:cell wall organization"/>
    <property type="evidence" value="ECO:0007669"/>
    <property type="project" value="UniProtKB-KW"/>
</dbReference>
<dbReference type="GO" id="GO:0009252">
    <property type="term" value="P:peptidoglycan biosynthetic process"/>
    <property type="evidence" value="ECO:0007669"/>
    <property type="project" value="UniProtKB-KW"/>
</dbReference>
<dbReference type="SUPFAM" id="SSF56601">
    <property type="entry name" value="beta-lactamase/transpeptidase-like"/>
    <property type="match status" value="1"/>
</dbReference>
<comment type="catalytic activity">
    <reaction evidence="12">
        <text>Preferential cleavage: (Ac)2-L-Lys-D-Ala-|-D-Ala. Also transpeptidation of peptidyl-alanyl moieties that are N-acyl substituents of D-alanine.</text>
        <dbReference type="EC" id="3.4.16.4"/>
    </reaction>
</comment>